<accession>A0ACB7SF55</accession>
<reference evidence="1" key="1">
    <citation type="submission" date="2020-05" db="EMBL/GenBank/DDBJ databases">
        <title>Large-scale comparative analyses of tick genomes elucidate their genetic diversity and vector capacities.</title>
        <authorList>
            <person name="Jia N."/>
            <person name="Wang J."/>
            <person name="Shi W."/>
            <person name="Du L."/>
            <person name="Sun Y."/>
            <person name="Zhan W."/>
            <person name="Jiang J."/>
            <person name="Wang Q."/>
            <person name="Zhang B."/>
            <person name="Ji P."/>
            <person name="Sakyi L.B."/>
            <person name="Cui X."/>
            <person name="Yuan T."/>
            <person name="Jiang B."/>
            <person name="Yang W."/>
            <person name="Lam T.T.-Y."/>
            <person name="Chang Q."/>
            <person name="Ding S."/>
            <person name="Wang X."/>
            <person name="Zhu J."/>
            <person name="Ruan X."/>
            <person name="Zhao L."/>
            <person name="Wei J."/>
            <person name="Que T."/>
            <person name="Du C."/>
            <person name="Cheng J."/>
            <person name="Dai P."/>
            <person name="Han X."/>
            <person name="Huang E."/>
            <person name="Gao Y."/>
            <person name="Liu J."/>
            <person name="Shao H."/>
            <person name="Ye R."/>
            <person name="Li L."/>
            <person name="Wei W."/>
            <person name="Wang X."/>
            <person name="Wang C."/>
            <person name="Yang T."/>
            <person name="Huo Q."/>
            <person name="Li W."/>
            <person name="Guo W."/>
            <person name="Chen H."/>
            <person name="Zhou L."/>
            <person name="Ni X."/>
            <person name="Tian J."/>
            <person name="Zhou Y."/>
            <person name="Sheng Y."/>
            <person name="Liu T."/>
            <person name="Pan Y."/>
            <person name="Xia L."/>
            <person name="Li J."/>
            <person name="Zhao F."/>
            <person name="Cao W."/>
        </authorList>
    </citation>
    <scope>NUCLEOTIDE SEQUENCE</scope>
    <source>
        <strain evidence="1">Hyas-2018</strain>
    </source>
</reference>
<gene>
    <name evidence="1" type="ORF">HPB50_014339</name>
</gene>
<dbReference type="EMBL" id="CM023484">
    <property type="protein sequence ID" value="KAH6933325.1"/>
    <property type="molecule type" value="Genomic_DNA"/>
</dbReference>
<protein>
    <submittedName>
        <fullName evidence="1">Uncharacterized protein</fullName>
    </submittedName>
</protein>
<dbReference type="Proteomes" id="UP000821845">
    <property type="component" value="Chromosome 4"/>
</dbReference>
<keyword evidence="2" id="KW-1185">Reference proteome</keyword>
<organism evidence="1 2">
    <name type="scientific">Hyalomma asiaticum</name>
    <name type="common">Tick</name>
    <dbReference type="NCBI Taxonomy" id="266040"/>
    <lineage>
        <taxon>Eukaryota</taxon>
        <taxon>Metazoa</taxon>
        <taxon>Ecdysozoa</taxon>
        <taxon>Arthropoda</taxon>
        <taxon>Chelicerata</taxon>
        <taxon>Arachnida</taxon>
        <taxon>Acari</taxon>
        <taxon>Parasitiformes</taxon>
        <taxon>Ixodida</taxon>
        <taxon>Ixodoidea</taxon>
        <taxon>Ixodidae</taxon>
        <taxon>Hyalomminae</taxon>
        <taxon>Hyalomma</taxon>
    </lineage>
</organism>
<comment type="caution">
    <text evidence="1">The sequence shown here is derived from an EMBL/GenBank/DDBJ whole genome shotgun (WGS) entry which is preliminary data.</text>
</comment>
<name>A0ACB7SF55_HYAAI</name>
<proteinExistence type="predicted"/>
<sequence length="527" mass="57934">MGIYVTVSLDTEPLTAELFFPLGLPAGGTVDLIVAPPSQTKADSLKSSFSLCHALVCGRKVPIARNSSDESLEAASVPKGICVRSPLVNGQRICQLKNVRKGTSERLCPPSIGASTSRSAAPQTPLTPVHGVDTVVADNPEECKKALEDIIKAREPSTKTVFVCAECPHRTLDKEEAVEHCKSHLASSGTSDVARTAKPVPRSLAKRGRPPKERFYSSTCAKPFPSQQSQNLQTHLLNHTGRGAAVPSVIAPESANNIPPTIEPVKCSQYPVLETASDCPQPVSRALEEHADPSQGVTTPGDSSASEATLFKCLGSRQGIRAHTNIHKNLRPYECRKCGASLTSMTNLKAHMVCIHGNPGDNAKCPHCPKVFKLKRSLNIHVRAIHSQEGRRQCELCGKWLATERKLQRHTALTHYGDSVNTQDSTFSLLRPLKCDHCDFKSFSYPRLARHRVTHTGVYPHQCPECSKQFVFRDQMTRHVQTVHRKVRLTCSRCPRLFFSEKLFQQHLDAHRLGQGFPCTYVGLLFN</sequence>
<evidence type="ECO:0000313" key="1">
    <source>
        <dbReference type="EMBL" id="KAH6933325.1"/>
    </source>
</evidence>
<evidence type="ECO:0000313" key="2">
    <source>
        <dbReference type="Proteomes" id="UP000821845"/>
    </source>
</evidence>